<protein>
    <submittedName>
        <fullName evidence="2">Uncharacterized protein</fullName>
    </submittedName>
</protein>
<feature type="transmembrane region" description="Helical" evidence="1">
    <location>
        <begin position="6"/>
        <end position="24"/>
    </location>
</feature>
<name>M2R6R2_ENTHI</name>
<evidence type="ECO:0000313" key="2">
    <source>
        <dbReference type="EMBL" id="EMD45138.1"/>
    </source>
</evidence>
<accession>M2R6R2</accession>
<evidence type="ECO:0000256" key="1">
    <source>
        <dbReference type="SAM" id="Phobius"/>
    </source>
</evidence>
<feature type="non-terminal residue" evidence="2">
    <location>
        <position position="42"/>
    </location>
</feature>
<organism evidence="2 3">
    <name type="scientific">Entamoeba histolytica KU27</name>
    <dbReference type="NCBI Taxonomy" id="885311"/>
    <lineage>
        <taxon>Eukaryota</taxon>
        <taxon>Amoebozoa</taxon>
        <taxon>Evosea</taxon>
        <taxon>Archamoebae</taxon>
        <taxon>Mastigamoebida</taxon>
        <taxon>Entamoebidae</taxon>
        <taxon>Entamoeba</taxon>
    </lineage>
</organism>
<gene>
    <name evidence="2" type="ORF">EHI5A_135130</name>
</gene>
<dbReference type="Proteomes" id="UP000011755">
    <property type="component" value="Unassembled WGS sequence"/>
</dbReference>
<proteinExistence type="predicted"/>
<reference evidence="2 3" key="1">
    <citation type="submission" date="2013-02" db="EMBL/GenBank/DDBJ databases">
        <authorList>
            <person name="Hannick L."/>
            <person name="Zafar N."/>
            <person name="Lorenzi H."/>
            <person name="Ali I.A."/>
            <person name="Petri W.P."/>
            <person name="Caler E."/>
        </authorList>
    </citation>
    <scope>NUCLEOTIDE SEQUENCE [LARGE SCALE GENOMIC DNA]</scope>
    <source>
        <strain evidence="2 3">KU27</strain>
    </source>
</reference>
<dbReference type="VEuPathDB" id="AmoebaDB:EHI5A_135130"/>
<sequence length="42" mass="5380">KFLRFFFFFFFPTLFSSFSINYLLRIFSYFLSFFHLFLSSFY</sequence>
<dbReference type="EMBL" id="KB444880">
    <property type="protein sequence ID" value="EMD45138.1"/>
    <property type="molecule type" value="Genomic_DNA"/>
</dbReference>
<keyword evidence="1" id="KW-0472">Membrane</keyword>
<keyword evidence="1" id="KW-0812">Transmembrane</keyword>
<feature type="non-terminal residue" evidence="2">
    <location>
        <position position="1"/>
    </location>
</feature>
<keyword evidence="1" id="KW-1133">Transmembrane helix</keyword>
<evidence type="ECO:0000313" key="3">
    <source>
        <dbReference type="Proteomes" id="UP000011755"/>
    </source>
</evidence>
<dbReference type="AlphaFoldDB" id="M2R6R2"/>